<evidence type="ECO:0000313" key="9">
    <source>
        <dbReference type="Proteomes" id="UP000187485"/>
    </source>
</evidence>
<keyword evidence="9" id="KW-1185">Reference proteome</keyword>
<dbReference type="Proteomes" id="UP000187485">
    <property type="component" value="Unassembled WGS sequence"/>
</dbReference>
<dbReference type="GO" id="GO:0071973">
    <property type="term" value="P:bacterial-type flagellum-dependent cell motility"/>
    <property type="evidence" value="ECO:0007669"/>
    <property type="project" value="TreeGrafter"/>
</dbReference>
<comment type="subcellular location">
    <subcellularLocation>
        <location evidence="5">Secreted</location>
    </subcellularLocation>
    <subcellularLocation>
        <location evidence="5">Bacterial flagellum</location>
    </subcellularLocation>
</comment>
<evidence type="ECO:0000259" key="6">
    <source>
        <dbReference type="Pfam" id="PF02465"/>
    </source>
</evidence>
<organism evidence="8 9">
    <name type="scientific">Carboxydothermus pertinax</name>
    <dbReference type="NCBI Taxonomy" id="870242"/>
    <lineage>
        <taxon>Bacteria</taxon>
        <taxon>Bacillati</taxon>
        <taxon>Bacillota</taxon>
        <taxon>Clostridia</taxon>
        <taxon>Thermoanaerobacterales</taxon>
        <taxon>Thermoanaerobacteraceae</taxon>
        <taxon>Carboxydothermus</taxon>
    </lineage>
</organism>
<proteinExistence type="inferred from homology"/>
<accession>A0A1L8CUH4</accession>
<dbReference type="Pfam" id="PF07196">
    <property type="entry name" value="Flagellin_IN"/>
    <property type="match status" value="1"/>
</dbReference>
<keyword evidence="4 5" id="KW-0975">Bacterial flagellum</keyword>
<name>A0A1L8CUH4_9THEO</name>
<dbReference type="RefSeq" id="WP_075859036.1">
    <property type="nucleotide sequence ID" value="NZ_BDJK01000015.1"/>
</dbReference>
<feature type="domain" description="Flagellar hook-associated protein 2 N-terminal" evidence="6">
    <location>
        <begin position="11"/>
        <end position="106"/>
    </location>
</feature>
<dbReference type="EMBL" id="BDJK01000015">
    <property type="protein sequence ID" value="GAV22552.1"/>
    <property type="molecule type" value="Genomic_DNA"/>
</dbReference>
<comment type="subunit">
    <text evidence="2 5">Homopentamer.</text>
</comment>
<dbReference type="STRING" id="870242.cpu_10620"/>
<keyword evidence="5" id="KW-0964">Secreted</keyword>
<evidence type="ECO:0000259" key="7">
    <source>
        <dbReference type="Pfam" id="PF07195"/>
    </source>
</evidence>
<dbReference type="InterPro" id="IPR010810">
    <property type="entry name" value="Flagellin_hook_IN_motif"/>
</dbReference>
<keyword evidence="3" id="KW-0175">Coiled coil</keyword>
<dbReference type="InterPro" id="IPR003481">
    <property type="entry name" value="FliD_N"/>
</dbReference>
<dbReference type="Pfam" id="PF02465">
    <property type="entry name" value="FliD_N"/>
    <property type="match status" value="1"/>
</dbReference>
<gene>
    <name evidence="8" type="ORF">cpu_10620</name>
</gene>
<dbReference type="GO" id="GO:0005576">
    <property type="term" value="C:extracellular region"/>
    <property type="evidence" value="ECO:0007669"/>
    <property type="project" value="UniProtKB-SubCell"/>
</dbReference>
<feature type="domain" description="Flagellar hook-associated protein 2 C-terminal" evidence="7">
    <location>
        <begin position="220"/>
        <end position="467"/>
    </location>
</feature>
<reference evidence="9" key="1">
    <citation type="submission" date="2016-12" db="EMBL/GenBank/DDBJ databases">
        <title>Draft Genome Sequences od Carboxydothermus pertinax and islandicus, Hydrogenogenic Carboxydotrophic Bacteria.</title>
        <authorList>
            <person name="Fukuyama Y."/>
            <person name="Ohmae K."/>
            <person name="Yoneda Y."/>
            <person name="Yoshida T."/>
            <person name="Sako Y."/>
        </authorList>
    </citation>
    <scope>NUCLEOTIDE SEQUENCE [LARGE SCALE GENOMIC DNA]</scope>
    <source>
        <strain evidence="9">Ug1</strain>
    </source>
</reference>
<dbReference type="InterPro" id="IPR040026">
    <property type="entry name" value="FliD"/>
</dbReference>
<evidence type="ECO:0000256" key="5">
    <source>
        <dbReference type="RuleBase" id="RU362066"/>
    </source>
</evidence>
<dbReference type="GO" id="GO:0007155">
    <property type="term" value="P:cell adhesion"/>
    <property type="evidence" value="ECO:0007669"/>
    <property type="project" value="InterPro"/>
</dbReference>
<evidence type="ECO:0000313" key="8">
    <source>
        <dbReference type="EMBL" id="GAV22552.1"/>
    </source>
</evidence>
<comment type="caution">
    <text evidence="8">The sequence shown here is derived from an EMBL/GenBank/DDBJ whole genome shotgun (WGS) entry which is preliminary data.</text>
</comment>
<evidence type="ECO:0000256" key="4">
    <source>
        <dbReference type="ARBA" id="ARBA00023143"/>
    </source>
</evidence>
<dbReference type="AlphaFoldDB" id="A0A1L8CUH4"/>
<comment type="similarity">
    <text evidence="1 5">Belongs to the FliD family.</text>
</comment>
<evidence type="ECO:0000256" key="3">
    <source>
        <dbReference type="ARBA" id="ARBA00023054"/>
    </source>
</evidence>
<comment type="function">
    <text evidence="5">Required for morphogenesis and for the elongation of the flagellar filament by facilitating polymerization of the flagellin monomers at the tip of growing filament. Forms a capping structure, which prevents flagellin subunits (transported through the central channel of the flagellum) from leaking out without polymerization at the distal end.</text>
</comment>
<dbReference type="GO" id="GO:0009421">
    <property type="term" value="C:bacterial-type flagellum filament cap"/>
    <property type="evidence" value="ECO:0007669"/>
    <property type="project" value="InterPro"/>
</dbReference>
<dbReference type="PANTHER" id="PTHR30288:SF0">
    <property type="entry name" value="FLAGELLAR HOOK-ASSOCIATED PROTEIN 2"/>
    <property type="match status" value="1"/>
</dbReference>
<dbReference type="GO" id="GO:0009424">
    <property type="term" value="C:bacterial-type flagellum hook"/>
    <property type="evidence" value="ECO:0007669"/>
    <property type="project" value="UniProtKB-UniRule"/>
</dbReference>
<sequence length="485" mass="51772">MPILQIGGLASGLDTKNIVSQLMQVESKPLENLQKKKADLEAVRTAWGEIKTKLSSLYNTINSLMSSSLYTNLTATSSDATVLTAQAQSTAVKGSYNIQVQTLAQSYIIASNQQTSVTTPLNLNPTTFKIAIGGVVQKDSLGNDITISLDATDTLVSIRDKINNAKAGVTASIVDNKLLLTANTTGAANSISFTAITGDALQALGLADTNGNPITTVQVGTDAQVVINGLTLTRSSNDISDAIYGVNLTLKKTGTVTLTVDNDTATIIDKVKTFVSQYNDLMNDLATKTAYDATTKTKGVLFGDSTARQVMAELREIVGSTVAGLTTQATYGNNTYTLNNLMAVGISTSGKEATLTLDENKLTAMIKQNPAAVARIFTDDTTTNENEKKGIIDKLAVYVRNLAVYIVSSDGTTHYDAILTSKDKSLADQIKLAQENIDKFNDYLARKEEELWAKFTQLESVMSQLQSQSNWLAAQLSGLSGANKK</sequence>
<evidence type="ECO:0000256" key="1">
    <source>
        <dbReference type="ARBA" id="ARBA00009764"/>
    </source>
</evidence>
<dbReference type="Pfam" id="PF07195">
    <property type="entry name" value="FliD_C"/>
    <property type="match status" value="1"/>
</dbReference>
<evidence type="ECO:0000256" key="2">
    <source>
        <dbReference type="ARBA" id="ARBA00011255"/>
    </source>
</evidence>
<dbReference type="InterPro" id="IPR010809">
    <property type="entry name" value="FliD_C"/>
</dbReference>
<protein>
    <recommendedName>
        <fullName evidence="5">Flagellar hook-associated protein 2</fullName>
        <shortName evidence="5">HAP2</shortName>
    </recommendedName>
    <alternativeName>
        <fullName evidence="5">Flagellar cap protein</fullName>
    </alternativeName>
</protein>
<dbReference type="OrthoDB" id="9776025at2"/>
<dbReference type="PANTHER" id="PTHR30288">
    <property type="entry name" value="FLAGELLAR CAP/ASSEMBLY PROTEIN FLID"/>
    <property type="match status" value="1"/>
</dbReference>